<dbReference type="OrthoDB" id="652634at2"/>
<accession>A0A2P7R7M0</accession>
<keyword evidence="3" id="KW-1185">Reference proteome</keyword>
<dbReference type="PANTHER" id="PTHR13136:SF11">
    <property type="entry name" value="TESTIS-EXPRESSED PROTEIN 30"/>
    <property type="match status" value="1"/>
</dbReference>
<comment type="caution">
    <text evidence="2">The sequence shown here is derived from an EMBL/GenBank/DDBJ whole genome shotgun (WGS) entry which is preliminary data.</text>
</comment>
<dbReference type="EMBL" id="PXYG01000002">
    <property type="protein sequence ID" value="PSJ46207.1"/>
    <property type="molecule type" value="Genomic_DNA"/>
</dbReference>
<dbReference type="Proteomes" id="UP000240243">
    <property type="component" value="Unassembled WGS sequence"/>
</dbReference>
<organism evidence="2 3">
    <name type="scientific">Zobellella endophytica</name>
    <dbReference type="NCBI Taxonomy" id="2116700"/>
    <lineage>
        <taxon>Bacteria</taxon>
        <taxon>Pseudomonadati</taxon>
        <taxon>Pseudomonadota</taxon>
        <taxon>Gammaproteobacteria</taxon>
        <taxon>Aeromonadales</taxon>
        <taxon>Aeromonadaceae</taxon>
        <taxon>Zobellella</taxon>
    </lineage>
</organism>
<evidence type="ECO:0000313" key="2">
    <source>
        <dbReference type="EMBL" id="PSJ46207.1"/>
    </source>
</evidence>
<dbReference type="RefSeq" id="WP_106728824.1">
    <property type="nucleotide sequence ID" value="NZ_PXYG01000002.1"/>
</dbReference>
<proteinExistence type="predicted"/>
<sequence length="204" mass="22204">MSKVLFNGSDQAPNRVLLAHGAGAGMEHPVMASLAEGLADAHIQVIRFEFPYMQKSQQDGRRRPPDREPVLLDCWRDMAAAFAHPRLFLAGKSMGGRMASLVADELSPRGLLLLGFPFHPPGKPERFRGQHLASIATPTLLVQGERDSFGNRDAVAGYDLADGVETCWVRDGDHGFSPRKSSGTTLARNLALVVAQMRSFVLAD</sequence>
<dbReference type="Pfam" id="PF20408">
    <property type="entry name" value="Abhydrolase_11"/>
    <property type="match status" value="1"/>
</dbReference>
<dbReference type="Gene3D" id="3.40.50.1820">
    <property type="entry name" value="alpha/beta hydrolase"/>
    <property type="match status" value="1"/>
</dbReference>
<protein>
    <submittedName>
        <fullName evidence="2">Alpha/beta hydrolase</fullName>
    </submittedName>
</protein>
<name>A0A2P7R7M0_9GAMM</name>
<dbReference type="InterPro" id="IPR029058">
    <property type="entry name" value="AB_hydrolase_fold"/>
</dbReference>
<dbReference type="PANTHER" id="PTHR13136">
    <property type="entry name" value="TESTIS DEVELOPMENT PROTEIN PRTD"/>
    <property type="match status" value="1"/>
</dbReference>
<evidence type="ECO:0000313" key="3">
    <source>
        <dbReference type="Proteomes" id="UP000240243"/>
    </source>
</evidence>
<feature type="domain" description="KANL3/Tex30 alpha/beta hydrolase-like" evidence="1">
    <location>
        <begin position="14"/>
        <end position="201"/>
    </location>
</feature>
<dbReference type="InterPro" id="IPR026555">
    <property type="entry name" value="NSL3/Tex30"/>
</dbReference>
<keyword evidence="2" id="KW-0378">Hydrolase</keyword>
<dbReference type="SUPFAM" id="SSF53474">
    <property type="entry name" value="alpha/beta-Hydrolases"/>
    <property type="match status" value="1"/>
</dbReference>
<evidence type="ECO:0000259" key="1">
    <source>
        <dbReference type="Pfam" id="PF20408"/>
    </source>
</evidence>
<gene>
    <name evidence="2" type="ORF">C7H85_06070</name>
</gene>
<reference evidence="2 3" key="1">
    <citation type="submission" date="2018-03" db="EMBL/GenBank/DDBJ databases">
        <title>The draft genome of Zobellella sp. 59N8.</title>
        <authorList>
            <person name="Liu L."/>
            <person name="Li L."/>
            <person name="Zhang X."/>
            <person name="Liang L."/>
            <person name="Wang T."/>
        </authorList>
    </citation>
    <scope>NUCLEOTIDE SEQUENCE [LARGE SCALE GENOMIC DNA]</scope>
    <source>
        <strain evidence="2 3">59N8</strain>
    </source>
</reference>
<dbReference type="GO" id="GO:0016787">
    <property type="term" value="F:hydrolase activity"/>
    <property type="evidence" value="ECO:0007669"/>
    <property type="project" value="UniProtKB-KW"/>
</dbReference>
<dbReference type="AlphaFoldDB" id="A0A2P7R7M0"/>
<dbReference type="InterPro" id="IPR046879">
    <property type="entry name" value="KANL3/Tex30_Abhydrolase"/>
</dbReference>